<keyword evidence="2" id="KW-1185">Reference proteome</keyword>
<evidence type="ECO:0000313" key="2">
    <source>
        <dbReference type="Proteomes" id="UP001221142"/>
    </source>
</evidence>
<organism evidence="1 2">
    <name type="scientific">Roridomyces roridus</name>
    <dbReference type="NCBI Taxonomy" id="1738132"/>
    <lineage>
        <taxon>Eukaryota</taxon>
        <taxon>Fungi</taxon>
        <taxon>Dikarya</taxon>
        <taxon>Basidiomycota</taxon>
        <taxon>Agaricomycotina</taxon>
        <taxon>Agaricomycetes</taxon>
        <taxon>Agaricomycetidae</taxon>
        <taxon>Agaricales</taxon>
        <taxon>Marasmiineae</taxon>
        <taxon>Mycenaceae</taxon>
        <taxon>Roridomyces</taxon>
    </lineage>
</organism>
<accession>A0AAD7FTC3</accession>
<comment type="caution">
    <text evidence="1">The sequence shown here is derived from an EMBL/GenBank/DDBJ whole genome shotgun (WGS) entry which is preliminary data.</text>
</comment>
<name>A0AAD7FTC3_9AGAR</name>
<dbReference type="AlphaFoldDB" id="A0AAD7FTC3"/>
<dbReference type="Gene3D" id="3.80.10.10">
    <property type="entry name" value="Ribonuclease Inhibitor"/>
    <property type="match status" value="1"/>
</dbReference>
<evidence type="ECO:0000313" key="1">
    <source>
        <dbReference type="EMBL" id="KAJ7636884.1"/>
    </source>
</evidence>
<dbReference type="InterPro" id="IPR032675">
    <property type="entry name" value="LRR_dom_sf"/>
</dbReference>
<gene>
    <name evidence="1" type="ORF">FB45DRAFT_907612</name>
</gene>
<dbReference type="EMBL" id="JARKIF010000006">
    <property type="protein sequence ID" value="KAJ7636884.1"/>
    <property type="molecule type" value="Genomic_DNA"/>
</dbReference>
<sequence length="432" mass="49167">MTSSGQWSGFPPELIHEIVIHCGSTFSTLKALCLTSRTARYSAIRYLFSQIVMVSADDFEMWLDIVTRMPNLTLSVRQVTFRPCASGREMRPLKDVWEPSRMPRMPKVLRVKIHAAPSLDQHAGFLAKSPAFLSLFPNVIELHLSAKFRGLHPFYALLRACGKLRTLHLVDTDVWAGGDAMPNPNAAECRFDLSKLENLLIHSPCAVPNHFIMNILDRSPPTALRSLKLGTSSRVLFPPLLDTILGLAEHSIQHLDVNSNARSDDMNNNAHYIRALKRRISLPSLTSVTIWLDKMVDDDLINALPLAPNLTLIMLRIAARSSDDILQTTSSLKILAIKAEQSFPQLHRLIFQLYVPRASALNRVRQDLHCEPARRAEVERNVRLWLPRFESGVQFHFEWFDLDPNVGTRVKYDENGFPPWLPMHMMQDNLWM</sequence>
<dbReference type="Proteomes" id="UP001221142">
    <property type="component" value="Unassembled WGS sequence"/>
</dbReference>
<protein>
    <submittedName>
        <fullName evidence="1">Uncharacterized protein</fullName>
    </submittedName>
</protein>
<proteinExistence type="predicted"/>
<reference evidence="1" key="1">
    <citation type="submission" date="2023-03" db="EMBL/GenBank/DDBJ databases">
        <title>Massive genome expansion in bonnet fungi (Mycena s.s.) driven by repeated elements and novel gene families across ecological guilds.</title>
        <authorList>
            <consortium name="Lawrence Berkeley National Laboratory"/>
            <person name="Harder C.B."/>
            <person name="Miyauchi S."/>
            <person name="Viragh M."/>
            <person name="Kuo A."/>
            <person name="Thoen E."/>
            <person name="Andreopoulos B."/>
            <person name="Lu D."/>
            <person name="Skrede I."/>
            <person name="Drula E."/>
            <person name="Henrissat B."/>
            <person name="Morin E."/>
            <person name="Kohler A."/>
            <person name="Barry K."/>
            <person name="LaButti K."/>
            <person name="Morin E."/>
            <person name="Salamov A."/>
            <person name="Lipzen A."/>
            <person name="Mereny Z."/>
            <person name="Hegedus B."/>
            <person name="Baldrian P."/>
            <person name="Stursova M."/>
            <person name="Weitz H."/>
            <person name="Taylor A."/>
            <person name="Grigoriev I.V."/>
            <person name="Nagy L.G."/>
            <person name="Martin F."/>
            <person name="Kauserud H."/>
        </authorList>
    </citation>
    <scope>NUCLEOTIDE SEQUENCE</scope>
    <source>
        <strain evidence="1">9284</strain>
    </source>
</reference>